<comment type="caution">
    <text evidence="2">The sequence shown here is derived from an EMBL/GenBank/DDBJ whole genome shotgun (WGS) entry which is preliminary data.</text>
</comment>
<dbReference type="Pfam" id="PF04126">
    <property type="entry name" value="Cyclophil_like"/>
    <property type="match status" value="1"/>
</dbReference>
<name>A0A7J3UYV6_9CREN</name>
<dbReference type="EMBL" id="DRVT01000032">
    <property type="protein sequence ID" value="HHI49058.1"/>
    <property type="molecule type" value="Genomic_DNA"/>
</dbReference>
<protein>
    <recommendedName>
        <fullName evidence="1">Cyclophilin TM1367-like domain-containing protein</fullName>
    </recommendedName>
</protein>
<accession>A0A7J3UYV6</accession>
<dbReference type="InterPro" id="IPR029000">
    <property type="entry name" value="Cyclophilin-like_dom_sf"/>
</dbReference>
<reference evidence="2" key="1">
    <citation type="journal article" date="2020" name="mSystems">
        <title>Genome- and Community-Level Interaction Insights into Carbon Utilization and Element Cycling Functions of Hydrothermarchaeota in Hydrothermal Sediment.</title>
        <authorList>
            <person name="Zhou Z."/>
            <person name="Liu Y."/>
            <person name="Xu W."/>
            <person name="Pan J."/>
            <person name="Luo Z.H."/>
            <person name="Li M."/>
        </authorList>
    </citation>
    <scope>NUCLEOTIDE SEQUENCE [LARGE SCALE GENOMIC DNA]</scope>
    <source>
        <strain evidence="2">SpSt-1038</strain>
    </source>
</reference>
<evidence type="ECO:0000259" key="1">
    <source>
        <dbReference type="Pfam" id="PF04126"/>
    </source>
</evidence>
<dbReference type="AlphaFoldDB" id="A0A7J3UYV6"/>
<dbReference type="SUPFAM" id="SSF50891">
    <property type="entry name" value="Cyclophilin-like"/>
    <property type="match status" value="1"/>
</dbReference>
<dbReference type="InterPro" id="IPR025658">
    <property type="entry name" value="Cyclophilin_TM1367"/>
</dbReference>
<organism evidence="2">
    <name type="scientific">Candidatus Methanosuratincola petrocarbonis</name>
    <name type="common">ex Vanwonterghem et al. 2016</name>
    <dbReference type="NCBI Taxonomy" id="1867261"/>
    <lineage>
        <taxon>Archaea</taxon>
        <taxon>Thermoproteota</taxon>
        <taxon>Methanosuratincolia</taxon>
        <taxon>Candidatus Methanomethylicales</taxon>
        <taxon>Candidatus Methanomethylicaceae</taxon>
        <taxon>Candidatus Methanosuratincola (ex Vanwonterghem et al. 2016)</taxon>
    </lineage>
</organism>
<sequence>MHFLPSSKESEIPILIEFESAKAEGVLSRIHSPRTVESIVGALPFTSRTFLWKEEIYFETPVSAGPEKPRSTVTPGTLAYWPPSRAFCVFFGDSQPYSPVNVVGKLVSPLEAVRRVKRGEWVTVRMKC</sequence>
<evidence type="ECO:0000313" key="2">
    <source>
        <dbReference type="EMBL" id="HHI49058.1"/>
    </source>
</evidence>
<proteinExistence type="predicted"/>
<gene>
    <name evidence="2" type="ORF">ENL91_02685</name>
</gene>
<feature type="domain" description="Cyclophilin TM1367-like" evidence="1">
    <location>
        <begin position="14"/>
        <end position="125"/>
    </location>
</feature>
<dbReference type="Gene3D" id="2.40.100.20">
    <property type="match status" value="1"/>
</dbReference>